<evidence type="ECO:0000313" key="3">
    <source>
        <dbReference type="Proteomes" id="UP001140949"/>
    </source>
</evidence>
<feature type="region of interest" description="Disordered" evidence="1">
    <location>
        <begin position="101"/>
        <end position="126"/>
    </location>
</feature>
<comment type="caution">
    <text evidence="2">The sequence shown here is derived from an EMBL/GenBank/DDBJ whole genome shotgun (WGS) entry which is preliminary data.</text>
</comment>
<reference evidence="2" key="2">
    <citation type="submission" date="2023-04" db="EMBL/GenBank/DDBJ databases">
        <authorList>
            <person name="Bruccoleri R.E."/>
            <person name="Oakeley E.J."/>
            <person name="Faust A.-M."/>
            <person name="Dessus-Babus S."/>
            <person name="Altorfer M."/>
            <person name="Burckhardt D."/>
            <person name="Oertli M."/>
            <person name="Naumann U."/>
            <person name="Petersen F."/>
            <person name="Wong J."/>
        </authorList>
    </citation>
    <scope>NUCLEOTIDE SEQUENCE</scope>
    <source>
        <strain evidence="2">GSM-AAB239-AS_SAM_17_03QT</strain>
        <tissue evidence="2">Leaf</tissue>
    </source>
</reference>
<proteinExistence type="predicted"/>
<dbReference type="Proteomes" id="UP001140949">
    <property type="component" value="Unassembled WGS sequence"/>
</dbReference>
<gene>
    <name evidence="2" type="ORF">M6B38_311645</name>
</gene>
<keyword evidence="3" id="KW-1185">Reference proteome</keyword>
<evidence type="ECO:0000313" key="2">
    <source>
        <dbReference type="EMBL" id="KAJ6840200.1"/>
    </source>
</evidence>
<organism evidence="2 3">
    <name type="scientific">Iris pallida</name>
    <name type="common">Sweet iris</name>
    <dbReference type="NCBI Taxonomy" id="29817"/>
    <lineage>
        <taxon>Eukaryota</taxon>
        <taxon>Viridiplantae</taxon>
        <taxon>Streptophyta</taxon>
        <taxon>Embryophyta</taxon>
        <taxon>Tracheophyta</taxon>
        <taxon>Spermatophyta</taxon>
        <taxon>Magnoliopsida</taxon>
        <taxon>Liliopsida</taxon>
        <taxon>Asparagales</taxon>
        <taxon>Iridaceae</taxon>
        <taxon>Iridoideae</taxon>
        <taxon>Irideae</taxon>
        <taxon>Iris</taxon>
    </lineage>
</organism>
<name>A0AAX6HGM5_IRIPA</name>
<accession>A0AAX6HGM5</accession>
<dbReference type="AlphaFoldDB" id="A0AAX6HGM5"/>
<evidence type="ECO:0000256" key="1">
    <source>
        <dbReference type="SAM" id="MobiDB-lite"/>
    </source>
</evidence>
<dbReference type="EMBL" id="JANAVB010009595">
    <property type="protein sequence ID" value="KAJ6840200.1"/>
    <property type="molecule type" value="Genomic_DNA"/>
</dbReference>
<reference evidence="2" key="1">
    <citation type="journal article" date="2023" name="GigaByte">
        <title>Genome assembly of the bearded iris, Iris pallida Lam.</title>
        <authorList>
            <person name="Bruccoleri R.E."/>
            <person name="Oakeley E.J."/>
            <person name="Faust A.M.E."/>
            <person name="Altorfer M."/>
            <person name="Dessus-Babus S."/>
            <person name="Burckhardt D."/>
            <person name="Oertli M."/>
            <person name="Naumann U."/>
            <person name="Petersen F."/>
            <person name="Wong J."/>
        </authorList>
    </citation>
    <scope>NUCLEOTIDE SEQUENCE</scope>
    <source>
        <strain evidence="2">GSM-AAB239-AS_SAM_17_03QT</strain>
    </source>
</reference>
<protein>
    <submittedName>
        <fullName evidence="2">Uncharacterized protein</fullName>
    </submittedName>
</protein>
<sequence length="126" mass="14303">MSNFFGRQLLCRHPRWDTAATGVSPPSPTNNQHLEVLATIKNIPDRPRRCVQLHQPLVERRLRHSPLSPLFRLGRRFPWPTYSLNHRTTPSPSRILSICSAGTRATPRSRASADERSSTRSPCSLL</sequence>